<name>A0AA38X6T3_9EURO</name>
<evidence type="ECO:0000313" key="3">
    <source>
        <dbReference type="Proteomes" id="UP001172673"/>
    </source>
</evidence>
<dbReference type="EMBL" id="JAPDRK010000011">
    <property type="protein sequence ID" value="KAJ9607920.1"/>
    <property type="molecule type" value="Genomic_DNA"/>
</dbReference>
<evidence type="ECO:0000313" key="2">
    <source>
        <dbReference type="EMBL" id="KAJ9607920.1"/>
    </source>
</evidence>
<reference evidence="2" key="1">
    <citation type="submission" date="2022-10" db="EMBL/GenBank/DDBJ databases">
        <title>Culturing micro-colonial fungi from biological soil crusts in the Mojave desert and describing Neophaeococcomyces mojavensis, and introducing the new genera and species Taxawa tesnikishii.</title>
        <authorList>
            <person name="Kurbessoian T."/>
            <person name="Stajich J.E."/>
        </authorList>
    </citation>
    <scope>NUCLEOTIDE SEQUENCE</scope>
    <source>
        <strain evidence="2">TK_41</strain>
    </source>
</reference>
<sequence length="694" mass="75595">MPGHVAQMQRLFQNAKASLRLDVRFASSPVGSIDSRLPGSPEDEINHETNVDLAMEAGKDPTATPSKNWRYSRAPGFLAGLDTDVREPFPEGSPQLPAMHPLALDYGKVFVAEPPSSGFTSPVDQAGFNLQLNDGPIQSSPPVSGNIEDFSQELHESCPSDDVSAIDLERPMTELRVSDGEIDVDLTDDSPIVSHLKRKSVDAVNKHMDSSSGSGDKIVLSPSAGAAAHSAKLKRGLFTDLFPKPPTHKGSSQGTPSSSNESEPARKPCPDPLMHHGGPAVRCPDPTAHFAAQVSTDLDSHGGHSPRSNIFPSQHVRPEMQGHPPVPFNRATATGSPMPLLKVRPPPGLGVLRQGPWYPPTEYSSRTRPGPRYHQHLNPSYISTASEHFQPGWYYAKDSPRSSPRRPGPVMYSFSTAAAKGLGHDPAPDSMIRDSYRTDTLTPLAKPPSRFRKNGISAMASASARGTGKHYGGPSYLSRPPRRMNSMRSRMPDSLQFRSSPPRSSLDSAQLAKHRKRSRDLVSPTSDILEDETAGKVTIDPRLRLEDGEEVIEVDEETRAAVRMSMFGTATPDNGSEAGSGLNELSPNVMLFRKGTGPSGSRKQRRPSYWDGDLEEVVRSPAARHFVFSPIKKDDVRSLQAEVEFHDNDADKENQMQAIEDALQDASRFVEGPTVLQDDVAMEDHEAMAVSQYD</sequence>
<proteinExistence type="predicted"/>
<evidence type="ECO:0000256" key="1">
    <source>
        <dbReference type="SAM" id="MobiDB-lite"/>
    </source>
</evidence>
<feature type="region of interest" description="Disordered" evidence="1">
    <location>
        <begin position="459"/>
        <end position="533"/>
    </location>
</feature>
<feature type="compositionally biased region" description="Polar residues" evidence="1">
    <location>
        <begin position="496"/>
        <end position="508"/>
    </location>
</feature>
<dbReference type="Proteomes" id="UP001172673">
    <property type="component" value="Unassembled WGS sequence"/>
</dbReference>
<feature type="compositionally biased region" description="Polar residues" evidence="1">
    <location>
        <begin position="249"/>
        <end position="262"/>
    </location>
</feature>
<dbReference type="AlphaFoldDB" id="A0AA38X6T3"/>
<protein>
    <submittedName>
        <fullName evidence="2">Uncharacterized protein</fullName>
    </submittedName>
</protein>
<comment type="caution">
    <text evidence="2">The sequence shown here is derived from an EMBL/GenBank/DDBJ whole genome shotgun (WGS) entry which is preliminary data.</text>
</comment>
<organism evidence="2 3">
    <name type="scientific">Cladophialophora chaetospira</name>
    <dbReference type="NCBI Taxonomy" id="386627"/>
    <lineage>
        <taxon>Eukaryota</taxon>
        <taxon>Fungi</taxon>
        <taxon>Dikarya</taxon>
        <taxon>Ascomycota</taxon>
        <taxon>Pezizomycotina</taxon>
        <taxon>Eurotiomycetes</taxon>
        <taxon>Chaetothyriomycetidae</taxon>
        <taxon>Chaetothyriales</taxon>
        <taxon>Herpotrichiellaceae</taxon>
        <taxon>Cladophialophora</taxon>
    </lineage>
</organism>
<feature type="region of interest" description="Disordered" evidence="1">
    <location>
        <begin position="239"/>
        <end position="320"/>
    </location>
</feature>
<keyword evidence="3" id="KW-1185">Reference proteome</keyword>
<accession>A0AA38X6T3</accession>
<gene>
    <name evidence="2" type="ORF">H2200_007999</name>
</gene>